<dbReference type="InterPro" id="IPR011013">
    <property type="entry name" value="Gal_mutarotase_sf_dom"/>
</dbReference>
<dbReference type="SUPFAM" id="SSF74650">
    <property type="entry name" value="Galactose mutarotase-like"/>
    <property type="match status" value="1"/>
</dbReference>
<dbReference type="STRING" id="105984.A0A427XQ16"/>
<dbReference type="Gene3D" id="2.70.98.10">
    <property type="match status" value="1"/>
</dbReference>
<feature type="binding site" evidence="7">
    <location>
        <position position="85"/>
    </location>
    <ligand>
        <name>substrate</name>
    </ligand>
</feature>
<evidence type="ECO:0000256" key="4">
    <source>
        <dbReference type="ARBA" id="ARBA00023235"/>
    </source>
</evidence>
<comment type="similarity">
    <text evidence="2 5">Belongs to the glucose-6-phosphate 1-epimerase family.</text>
</comment>
<dbReference type="InterPro" id="IPR014718">
    <property type="entry name" value="GH-type_carb-bd"/>
</dbReference>
<accession>A0A427XQ16</accession>
<evidence type="ECO:0000313" key="9">
    <source>
        <dbReference type="Proteomes" id="UP000279236"/>
    </source>
</evidence>
<feature type="active site" evidence="6">
    <location>
        <position position="153"/>
    </location>
</feature>
<dbReference type="Proteomes" id="UP000279236">
    <property type="component" value="Unassembled WGS sequence"/>
</dbReference>
<keyword evidence="4 5" id="KW-0413">Isomerase</keyword>
<dbReference type="GO" id="GO:0047938">
    <property type="term" value="F:glucose-6-phosphate 1-epimerase activity"/>
    <property type="evidence" value="ECO:0007669"/>
    <property type="project" value="UniProtKB-UniRule"/>
</dbReference>
<dbReference type="PIRSF" id="PIRSF016020">
    <property type="entry name" value="PHexose_mutarotase"/>
    <property type="match status" value="1"/>
</dbReference>
<comment type="function">
    <text evidence="5">Catalyzes the interconversion between the alpha and beta anomers from at least three hexose 6-phosphate sugars (Glc6P, Gal6P, and Man6P).</text>
</comment>
<sequence length="283" mass="30540">MPVEQNDKTIVLTHPSGASVEIYLFGATVTSWKTAGRERIFLSNKAHLDGSAAIRGGIPVVFPVFGPPPSSPPEYAALAQHGFARTQTWKLEKILLDRSEGVSVRLVAPPPPATFPHSFELHYVVTLAAHELVCNLHVLNTGTEDFKFQALLHTYLAVPDVSKIALTGIDAGTSYKDKVLGGAVGAAPGGPLVIDQQVDRVYAKVPSKEIGLDDGAGDHYKVRFRGFEDCTIWNPADVTGSKIADMEDGGWNRYVCIEPGFVSEFKSIKPGEQFIGQQTISIA</sequence>
<dbReference type="Pfam" id="PF01263">
    <property type="entry name" value="Aldose_epim"/>
    <property type="match status" value="1"/>
</dbReference>
<proteinExistence type="inferred from homology"/>
<keyword evidence="9" id="KW-1185">Reference proteome</keyword>
<evidence type="ECO:0000256" key="6">
    <source>
        <dbReference type="PIRSR" id="PIRSR016020-1"/>
    </source>
</evidence>
<dbReference type="GO" id="GO:0005737">
    <property type="term" value="C:cytoplasm"/>
    <property type="evidence" value="ECO:0007669"/>
    <property type="project" value="TreeGrafter"/>
</dbReference>
<dbReference type="InterPro" id="IPR025532">
    <property type="entry name" value="G6P_1-epimerase"/>
</dbReference>
<evidence type="ECO:0000256" key="7">
    <source>
        <dbReference type="PIRSR" id="PIRSR016020-2"/>
    </source>
</evidence>
<dbReference type="CDD" id="cd09020">
    <property type="entry name" value="D-hex-6-P-epi_like"/>
    <property type="match status" value="1"/>
</dbReference>
<dbReference type="RefSeq" id="XP_028475644.1">
    <property type="nucleotide sequence ID" value="XM_028623670.1"/>
</dbReference>
<dbReference type="PANTHER" id="PTHR11122:SF13">
    <property type="entry name" value="GLUCOSE-6-PHOSPHATE 1-EPIMERASE"/>
    <property type="match status" value="1"/>
</dbReference>
<dbReference type="OrthoDB" id="1659429at2759"/>
<comment type="caution">
    <text evidence="8">The sequence shown here is derived from an EMBL/GenBank/DDBJ whole genome shotgun (WGS) entry which is preliminary data.</text>
</comment>
<evidence type="ECO:0000256" key="3">
    <source>
        <dbReference type="ARBA" id="ARBA00012083"/>
    </source>
</evidence>
<organism evidence="8 9">
    <name type="scientific">Apiotrichum porosum</name>
    <dbReference type="NCBI Taxonomy" id="105984"/>
    <lineage>
        <taxon>Eukaryota</taxon>
        <taxon>Fungi</taxon>
        <taxon>Dikarya</taxon>
        <taxon>Basidiomycota</taxon>
        <taxon>Agaricomycotina</taxon>
        <taxon>Tremellomycetes</taxon>
        <taxon>Trichosporonales</taxon>
        <taxon>Trichosporonaceae</taxon>
        <taxon>Apiotrichum</taxon>
    </lineage>
</organism>
<dbReference type="EC" id="5.1.3.15" evidence="3 5"/>
<comment type="catalytic activity">
    <reaction evidence="1">
        <text>alpha-D-glucose 6-phosphate = beta-D-glucose 6-phosphate</text>
        <dbReference type="Rhea" id="RHEA:16249"/>
        <dbReference type="ChEBI" id="CHEBI:58225"/>
        <dbReference type="ChEBI" id="CHEBI:58247"/>
        <dbReference type="EC" id="5.1.3.15"/>
    </reaction>
</comment>
<feature type="active site" evidence="6">
    <location>
        <position position="258"/>
    </location>
</feature>
<dbReference type="GO" id="GO:0005975">
    <property type="term" value="P:carbohydrate metabolic process"/>
    <property type="evidence" value="ECO:0007669"/>
    <property type="project" value="InterPro"/>
</dbReference>
<dbReference type="GeneID" id="39592897"/>
<evidence type="ECO:0000256" key="5">
    <source>
        <dbReference type="PIRNR" id="PIRNR016020"/>
    </source>
</evidence>
<name>A0A427XQ16_9TREE</name>
<evidence type="ECO:0000256" key="2">
    <source>
        <dbReference type="ARBA" id="ARBA00005866"/>
    </source>
</evidence>
<evidence type="ECO:0000256" key="1">
    <source>
        <dbReference type="ARBA" id="ARBA00001096"/>
    </source>
</evidence>
<feature type="binding site" evidence="7">
    <location>
        <position position="55"/>
    </location>
    <ligand>
        <name>substrate</name>
    </ligand>
</feature>
<dbReference type="GO" id="GO:0030246">
    <property type="term" value="F:carbohydrate binding"/>
    <property type="evidence" value="ECO:0007669"/>
    <property type="project" value="UniProtKB-UniRule"/>
</dbReference>
<dbReference type="InterPro" id="IPR008183">
    <property type="entry name" value="Aldose_1/G6P_1-epimerase"/>
</dbReference>
<reference evidence="8 9" key="1">
    <citation type="submission" date="2018-11" db="EMBL/GenBank/DDBJ databases">
        <title>Genome sequence of Apiotrichum porosum DSM 27194.</title>
        <authorList>
            <person name="Aliyu H."/>
            <person name="Gorte O."/>
            <person name="Ochsenreither K."/>
        </authorList>
    </citation>
    <scope>NUCLEOTIDE SEQUENCE [LARGE SCALE GENOMIC DNA]</scope>
    <source>
        <strain evidence="8 9">DSM 27194</strain>
    </source>
</reference>
<evidence type="ECO:0000313" key="8">
    <source>
        <dbReference type="EMBL" id="RSH80925.1"/>
    </source>
</evidence>
<feature type="binding site" evidence="7">
    <location>
        <position position="80"/>
    </location>
    <ligand>
        <name>substrate</name>
    </ligand>
</feature>
<dbReference type="PANTHER" id="PTHR11122">
    <property type="entry name" value="APOSPORY-ASSOCIATED PROTEIN C-RELATED"/>
    <property type="match status" value="1"/>
</dbReference>
<protein>
    <recommendedName>
        <fullName evidence="3 5">Glucose-6-phosphate 1-epimerase</fullName>
        <ecNumber evidence="3 5">5.1.3.15</ecNumber>
    </recommendedName>
</protein>
<dbReference type="AlphaFoldDB" id="A0A427XQ16"/>
<dbReference type="EMBL" id="RSCE01000007">
    <property type="protein sequence ID" value="RSH80925.1"/>
    <property type="molecule type" value="Genomic_DNA"/>
</dbReference>
<gene>
    <name evidence="8" type="ORF">EHS24_008354</name>
</gene>